<dbReference type="SMART" id="SM00353">
    <property type="entry name" value="HLH"/>
    <property type="match status" value="1"/>
</dbReference>
<proteinExistence type="predicted"/>
<organism evidence="2 3">
    <name type="scientific">Fasciolopsis buskii</name>
    <dbReference type="NCBI Taxonomy" id="27845"/>
    <lineage>
        <taxon>Eukaryota</taxon>
        <taxon>Metazoa</taxon>
        <taxon>Spiralia</taxon>
        <taxon>Lophotrochozoa</taxon>
        <taxon>Platyhelminthes</taxon>
        <taxon>Trematoda</taxon>
        <taxon>Digenea</taxon>
        <taxon>Plagiorchiida</taxon>
        <taxon>Echinostomata</taxon>
        <taxon>Echinostomatoidea</taxon>
        <taxon>Fasciolidae</taxon>
        <taxon>Fasciolopsis</taxon>
    </lineage>
</organism>
<gene>
    <name evidence="2" type="ORF">FBUS_01376</name>
</gene>
<dbReference type="Gene3D" id="4.10.280.10">
    <property type="entry name" value="Helix-loop-helix DNA-binding domain"/>
    <property type="match status" value="1"/>
</dbReference>
<protein>
    <recommendedName>
        <fullName evidence="1">BHLH domain-containing protein</fullName>
    </recommendedName>
</protein>
<dbReference type="PROSITE" id="PS50888">
    <property type="entry name" value="BHLH"/>
    <property type="match status" value="1"/>
</dbReference>
<dbReference type="GO" id="GO:0032502">
    <property type="term" value="P:developmental process"/>
    <property type="evidence" value="ECO:0007669"/>
    <property type="project" value="TreeGrafter"/>
</dbReference>
<name>A0A8E0S9T7_9TREM</name>
<dbReference type="SUPFAM" id="SSF47459">
    <property type="entry name" value="HLH, helix-loop-helix DNA-binding domain"/>
    <property type="match status" value="1"/>
</dbReference>
<dbReference type="GO" id="GO:0046983">
    <property type="term" value="F:protein dimerization activity"/>
    <property type="evidence" value="ECO:0007669"/>
    <property type="project" value="InterPro"/>
</dbReference>
<dbReference type="EMBL" id="LUCM01000372">
    <property type="protein sequence ID" value="KAA0200646.1"/>
    <property type="molecule type" value="Genomic_DNA"/>
</dbReference>
<comment type="caution">
    <text evidence="2">The sequence shown here is derived from an EMBL/GenBank/DDBJ whole genome shotgun (WGS) entry which is preliminary data.</text>
</comment>
<dbReference type="PANTHER" id="PTHR23349:SF111">
    <property type="entry name" value="BHLH DOMAIN-CONTAINING PROTEIN"/>
    <property type="match status" value="1"/>
</dbReference>
<feature type="domain" description="BHLH" evidence="1">
    <location>
        <begin position="95"/>
        <end position="153"/>
    </location>
</feature>
<evidence type="ECO:0000259" key="1">
    <source>
        <dbReference type="PROSITE" id="PS50888"/>
    </source>
</evidence>
<dbReference type="AlphaFoldDB" id="A0A8E0S9T7"/>
<evidence type="ECO:0000313" key="3">
    <source>
        <dbReference type="Proteomes" id="UP000728185"/>
    </source>
</evidence>
<dbReference type="Proteomes" id="UP000728185">
    <property type="component" value="Unassembled WGS sequence"/>
</dbReference>
<dbReference type="InterPro" id="IPR050283">
    <property type="entry name" value="E-box_TF_Regulators"/>
</dbReference>
<sequence>MDSREYTDHHRWMHMQPYHFHQFSNDTDWIQCSYKRTAESQDHFPEESTQTDQHSKSQVVKLGIPSDREWTTPLVSDECRYTCHERRRRKRASAQYRRAHAARERLRVEAFNQAFSQLRTLLPVDLMCGNTQTERRLSKLQVLRLCSVYIFSLTRLLYEEK</sequence>
<evidence type="ECO:0000313" key="2">
    <source>
        <dbReference type="EMBL" id="KAA0200646.1"/>
    </source>
</evidence>
<dbReference type="InterPro" id="IPR036638">
    <property type="entry name" value="HLH_DNA-bd_sf"/>
</dbReference>
<accession>A0A8E0S9T7</accession>
<keyword evidence="3" id="KW-1185">Reference proteome</keyword>
<dbReference type="PANTHER" id="PTHR23349">
    <property type="entry name" value="BASIC HELIX-LOOP-HELIX TRANSCRIPTION FACTOR, TWIST"/>
    <property type="match status" value="1"/>
</dbReference>
<dbReference type="GO" id="GO:0000977">
    <property type="term" value="F:RNA polymerase II transcription regulatory region sequence-specific DNA binding"/>
    <property type="evidence" value="ECO:0007669"/>
    <property type="project" value="TreeGrafter"/>
</dbReference>
<dbReference type="OrthoDB" id="6233288at2759"/>
<dbReference type="GO" id="GO:0000981">
    <property type="term" value="F:DNA-binding transcription factor activity, RNA polymerase II-specific"/>
    <property type="evidence" value="ECO:0007669"/>
    <property type="project" value="TreeGrafter"/>
</dbReference>
<reference evidence="2" key="1">
    <citation type="submission" date="2019-05" db="EMBL/GenBank/DDBJ databases">
        <title>Annotation for the trematode Fasciolopsis buski.</title>
        <authorList>
            <person name="Choi Y.-J."/>
        </authorList>
    </citation>
    <scope>NUCLEOTIDE SEQUENCE</scope>
    <source>
        <strain evidence="2">HT</strain>
        <tissue evidence="2">Whole worm</tissue>
    </source>
</reference>
<dbReference type="Pfam" id="PF00010">
    <property type="entry name" value="HLH"/>
    <property type="match status" value="1"/>
</dbReference>
<dbReference type="InterPro" id="IPR011598">
    <property type="entry name" value="bHLH_dom"/>
</dbReference>